<name>A0A4Y7L7G2_PAPSO</name>
<evidence type="ECO:0000313" key="2">
    <source>
        <dbReference type="EMBL" id="RZC81453.1"/>
    </source>
</evidence>
<dbReference type="Gramene" id="RZC81453">
    <property type="protein sequence ID" value="RZC81453"/>
    <property type="gene ID" value="C5167_044033"/>
</dbReference>
<accession>A0A4Y7L7G2</accession>
<protein>
    <submittedName>
        <fullName evidence="2">Uncharacterized protein</fullName>
    </submittedName>
</protein>
<dbReference type="AlphaFoldDB" id="A0A4Y7L7G2"/>
<proteinExistence type="predicted"/>
<evidence type="ECO:0000313" key="3">
    <source>
        <dbReference type="Proteomes" id="UP000316621"/>
    </source>
</evidence>
<evidence type="ECO:0000256" key="1">
    <source>
        <dbReference type="SAM" id="MobiDB-lite"/>
    </source>
</evidence>
<gene>
    <name evidence="2" type="ORF">C5167_044033</name>
</gene>
<dbReference type="Proteomes" id="UP000316621">
    <property type="component" value="Chromosome 10"/>
</dbReference>
<dbReference type="EMBL" id="CM010724">
    <property type="protein sequence ID" value="RZC81453.1"/>
    <property type="molecule type" value="Genomic_DNA"/>
</dbReference>
<keyword evidence="3" id="KW-1185">Reference proteome</keyword>
<sequence>MIRKTTAGEGLSISSADAQVYKVTEALFDAFNTATTMTDENDNEFLMQGIDDLGGPQINLEESSHTISGQEES</sequence>
<reference evidence="2 3" key="1">
    <citation type="journal article" date="2018" name="Science">
        <title>The opium poppy genome and morphinan production.</title>
        <authorList>
            <person name="Guo L."/>
            <person name="Winzer T."/>
            <person name="Yang X."/>
            <person name="Li Y."/>
            <person name="Ning Z."/>
            <person name="He Z."/>
            <person name="Teodor R."/>
            <person name="Lu Y."/>
            <person name="Bowser T.A."/>
            <person name="Graham I.A."/>
            <person name="Ye K."/>
        </authorList>
    </citation>
    <scope>NUCLEOTIDE SEQUENCE [LARGE SCALE GENOMIC DNA]</scope>
    <source>
        <strain evidence="3">cv. HN1</strain>
        <tissue evidence="2">Leaves</tissue>
    </source>
</reference>
<feature type="region of interest" description="Disordered" evidence="1">
    <location>
        <begin position="51"/>
        <end position="73"/>
    </location>
</feature>
<organism evidence="2 3">
    <name type="scientific">Papaver somniferum</name>
    <name type="common">Opium poppy</name>
    <dbReference type="NCBI Taxonomy" id="3469"/>
    <lineage>
        <taxon>Eukaryota</taxon>
        <taxon>Viridiplantae</taxon>
        <taxon>Streptophyta</taxon>
        <taxon>Embryophyta</taxon>
        <taxon>Tracheophyta</taxon>
        <taxon>Spermatophyta</taxon>
        <taxon>Magnoliopsida</taxon>
        <taxon>Ranunculales</taxon>
        <taxon>Papaveraceae</taxon>
        <taxon>Papaveroideae</taxon>
        <taxon>Papaver</taxon>
    </lineage>
</organism>